<evidence type="ECO:0000259" key="2">
    <source>
        <dbReference type="Pfam" id="PF20152"/>
    </source>
</evidence>
<feature type="transmembrane region" description="Helical" evidence="1">
    <location>
        <begin position="318"/>
        <end position="337"/>
    </location>
</feature>
<dbReference type="EMBL" id="BRPK01000007">
    <property type="protein sequence ID" value="GLB39817.1"/>
    <property type="molecule type" value="Genomic_DNA"/>
</dbReference>
<comment type="caution">
    <text evidence="3">The sequence shown here is derived from an EMBL/GenBank/DDBJ whole genome shotgun (WGS) entry which is preliminary data.</text>
</comment>
<feature type="transmembrane region" description="Helical" evidence="1">
    <location>
        <begin position="173"/>
        <end position="195"/>
    </location>
</feature>
<evidence type="ECO:0000256" key="1">
    <source>
        <dbReference type="SAM" id="Phobius"/>
    </source>
</evidence>
<name>A0A9P3PNR7_LYOSH</name>
<protein>
    <recommendedName>
        <fullName evidence="2">DUF6534 domain-containing protein</fullName>
    </recommendedName>
</protein>
<proteinExistence type="predicted"/>
<keyword evidence="1" id="KW-1133">Transmembrane helix</keyword>
<dbReference type="OrthoDB" id="2536347at2759"/>
<feature type="transmembrane region" description="Helical" evidence="1">
    <location>
        <begin position="103"/>
        <end position="124"/>
    </location>
</feature>
<feature type="domain" description="DUF6534" evidence="2">
    <location>
        <begin position="256"/>
        <end position="341"/>
    </location>
</feature>
<keyword evidence="1" id="KW-0472">Membrane</keyword>
<reference evidence="3" key="1">
    <citation type="submission" date="2022-07" db="EMBL/GenBank/DDBJ databases">
        <title>The genome of Lyophyllum shimeji provides insight into the initial evolution of ectomycorrhizal fungal genome.</title>
        <authorList>
            <person name="Kobayashi Y."/>
            <person name="Shibata T."/>
            <person name="Hirakawa H."/>
            <person name="Shigenobu S."/>
            <person name="Nishiyama T."/>
            <person name="Yamada A."/>
            <person name="Hasebe M."/>
            <person name="Kawaguchi M."/>
        </authorList>
    </citation>
    <scope>NUCLEOTIDE SEQUENCE</scope>
    <source>
        <strain evidence="3">AT787</strain>
    </source>
</reference>
<dbReference type="InterPro" id="IPR045339">
    <property type="entry name" value="DUF6534"/>
</dbReference>
<sequence length="434" mass="47522">MLPGHPTVIQLGPSASLLGLIGRCGRLEVFQSPRACCLASPSNKGLDPFQGLRHPTCLCLVCLNRVPRIDLSQTSYDLPPFNIHAIMSASLPADIVKSSGPLILGYILNWGLFGVVSIQVYYYYIAFPRDRLYCKCLVYGVYILETLQTVVITHDAFASFGVGFGSFEALDNIQYTCLSIPILSGIVGCVVQVFYAYRINLLSRSRVIGYAIATISVVGCIAGIVTGAKSFEIGRLSKLTQTTVFISAGFWWGCCALCDVTIAVVMTYLLSRHDTGFRSTHLMITRLTRLTIETGTATALVAVINLFLFFRYPDTNYYTVPVLIIAKLYCNTLLVLFNSRMRIAGGREDAPPSTTTFDLSTRPAAITFSRPPSAYLQDWRIHFRKDEPADEGGAATEGTSSGQGVRVTTNVYVDSDAIGKQTKPRVLAEDHQVV</sequence>
<feature type="transmembrane region" description="Helical" evidence="1">
    <location>
        <begin position="248"/>
        <end position="270"/>
    </location>
</feature>
<dbReference type="AlphaFoldDB" id="A0A9P3PNR7"/>
<feature type="transmembrane region" description="Helical" evidence="1">
    <location>
        <begin position="290"/>
        <end position="312"/>
    </location>
</feature>
<evidence type="ECO:0000313" key="4">
    <source>
        <dbReference type="Proteomes" id="UP001063166"/>
    </source>
</evidence>
<feature type="transmembrane region" description="Helical" evidence="1">
    <location>
        <begin position="207"/>
        <end position="228"/>
    </location>
</feature>
<accession>A0A9P3PNR7</accession>
<dbReference type="PANTHER" id="PTHR40465">
    <property type="entry name" value="CHROMOSOME 1, WHOLE GENOME SHOTGUN SEQUENCE"/>
    <property type="match status" value="1"/>
</dbReference>
<keyword evidence="1" id="KW-0812">Transmembrane</keyword>
<gene>
    <name evidence="3" type="ORF">LshimejAT787_0703270</name>
</gene>
<dbReference type="Proteomes" id="UP001063166">
    <property type="component" value="Unassembled WGS sequence"/>
</dbReference>
<organism evidence="3 4">
    <name type="scientific">Lyophyllum shimeji</name>
    <name type="common">Hon-shimeji</name>
    <name type="synonym">Tricholoma shimeji</name>
    <dbReference type="NCBI Taxonomy" id="47721"/>
    <lineage>
        <taxon>Eukaryota</taxon>
        <taxon>Fungi</taxon>
        <taxon>Dikarya</taxon>
        <taxon>Basidiomycota</taxon>
        <taxon>Agaricomycotina</taxon>
        <taxon>Agaricomycetes</taxon>
        <taxon>Agaricomycetidae</taxon>
        <taxon>Agaricales</taxon>
        <taxon>Tricholomatineae</taxon>
        <taxon>Lyophyllaceae</taxon>
        <taxon>Lyophyllum</taxon>
    </lineage>
</organism>
<dbReference type="PANTHER" id="PTHR40465:SF1">
    <property type="entry name" value="DUF6534 DOMAIN-CONTAINING PROTEIN"/>
    <property type="match status" value="1"/>
</dbReference>
<evidence type="ECO:0000313" key="3">
    <source>
        <dbReference type="EMBL" id="GLB39817.1"/>
    </source>
</evidence>
<dbReference type="Pfam" id="PF20152">
    <property type="entry name" value="DUF6534"/>
    <property type="match status" value="1"/>
</dbReference>
<feature type="transmembrane region" description="Helical" evidence="1">
    <location>
        <begin position="136"/>
        <end position="153"/>
    </location>
</feature>
<keyword evidence="4" id="KW-1185">Reference proteome</keyword>